<dbReference type="AlphaFoldDB" id="A0A6A8NGU3"/>
<accession>A0A6A8NGU3</accession>
<organism evidence="1">
    <name type="scientific">Enterococcus faecium</name>
    <name type="common">Streptococcus faecium</name>
    <dbReference type="NCBI Taxonomy" id="1352"/>
    <lineage>
        <taxon>Bacteria</taxon>
        <taxon>Bacillati</taxon>
        <taxon>Bacillota</taxon>
        <taxon>Bacilli</taxon>
        <taxon>Lactobacillales</taxon>
        <taxon>Enterococcaceae</taxon>
        <taxon>Enterococcus</taxon>
    </lineage>
</organism>
<gene>
    <name evidence="1" type="ORF">GKZ95_02360</name>
</gene>
<proteinExistence type="predicted"/>
<sequence>MYLRQNVFTKKDIENQINGFIQKLESANSYLINKELNKAYDQWKEVYDELKSIQNETKLVRTEKKNTNSFFFDGYAILMLETVAKQNIKASKKELSDNIDNALAELRYYVMQIKDVRITL</sequence>
<reference evidence="1" key="1">
    <citation type="submission" date="2019-10" db="EMBL/GenBank/DDBJ databases">
        <title>Identification of the same linezolid-resistant Tn6246::fexB-poxtA-carrying Enterococcus faecium strain colonizing a hospitalized patient and bovines in different continents.</title>
        <authorList>
            <person name="Tedim A.P."/>
            <person name="Freitas A.R."/>
            <person name="Novais C."/>
            <person name="Duarte B."/>
            <person name="Elghaieb H."/>
            <person name="Abbassi M.S."/>
            <person name="Peixe L."/>
        </authorList>
    </citation>
    <scope>NUCLEOTIDE SEQUENCE</scope>
    <source>
        <strain evidence="1">2FEZ</strain>
    </source>
</reference>
<dbReference type="EMBL" id="WLYP01000001">
    <property type="protein sequence ID" value="MTD34721.1"/>
    <property type="molecule type" value="Genomic_DNA"/>
</dbReference>
<evidence type="ECO:0000313" key="1">
    <source>
        <dbReference type="EMBL" id="MTD34721.1"/>
    </source>
</evidence>
<comment type="caution">
    <text evidence="1">The sequence shown here is derived from an EMBL/GenBank/DDBJ whole genome shotgun (WGS) entry which is preliminary data.</text>
</comment>
<name>A0A6A8NGU3_ENTFC</name>
<protein>
    <submittedName>
        <fullName evidence="1">Uncharacterized protein</fullName>
    </submittedName>
</protein>